<evidence type="ECO:0000256" key="1">
    <source>
        <dbReference type="ARBA" id="ARBA00004752"/>
    </source>
</evidence>
<evidence type="ECO:0000256" key="8">
    <source>
        <dbReference type="ARBA" id="ARBA00023316"/>
    </source>
</evidence>
<dbReference type="GO" id="GO:0071555">
    <property type="term" value="P:cell wall organization"/>
    <property type="evidence" value="ECO:0007669"/>
    <property type="project" value="UniProtKB-UniRule"/>
</dbReference>
<dbReference type="InterPro" id="IPR005490">
    <property type="entry name" value="LD_TPept_cat_dom"/>
</dbReference>
<dbReference type="PANTHER" id="PTHR30582">
    <property type="entry name" value="L,D-TRANSPEPTIDASE"/>
    <property type="match status" value="1"/>
</dbReference>
<keyword evidence="12" id="KW-1185">Reference proteome</keyword>
<dbReference type="Gene3D" id="2.40.440.10">
    <property type="entry name" value="L,D-transpeptidase catalytic domain-like"/>
    <property type="match status" value="1"/>
</dbReference>
<dbReference type="GO" id="GO:0008360">
    <property type="term" value="P:regulation of cell shape"/>
    <property type="evidence" value="ECO:0007669"/>
    <property type="project" value="UniProtKB-UniRule"/>
</dbReference>
<dbReference type="PROSITE" id="PS52029">
    <property type="entry name" value="LD_TPASE"/>
    <property type="match status" value="1"/>
</dbReference>
<reference evidence="12" key="1">
    <citation type="submission" date="2016-10" db="EMBL/GenBank/DDBJ databases">
        <authorList>
            <person name="Varghese N."/>
            <person name="Submissions S."/>
        </authorList>
    </citation>
    <scope>NUCLEOTIDE SEQUENCE [LARGE SCALE GENOMIC DNA]</scope>
    <source>
        <strain evidence="12">DSM 11005</strain>
    </source>
</reference>
<gene>
    <name evidence="11" type="ORF">SAMN04487864_104174</name>
</gene>
<dbReference type="GO" id="GO:0005576">
    <property type="term" value="C:extracellular region"/>
    <property type="evidence" value="ECO:0007669"/>
    <property type="project" value="TreeGrafter"/>
</dbReference>
<proteinExistence type="inferred from homology"/>
<dbReference type="UniPathway" id="UPA00219"/>
<evidence type="ECO:0000313" key="12">
    <source>
        <dbReference type="Proteomes" id="UP000198943"/>
    </source>
</evidence>
<dbReference type="EMBL" id="FMYW01000004">
    <property type="protein sequence ID" value="SDC28449.1"/>
    <property type="molecule type" value="Genomic_DNA"/>
</dbReference>
<feature type="domain" description="L,D-TPase catalytic" evidence="10">
    <location>
        <begin position="102"/>
        <end position="233"/>
    </location>
</feature>
<dbReference type="GO" id="GO:0016757">
    <property type="term" value="F:glycosyltransferase activity"/>
    <property type="evidence" value="ECO:0007669"/>
    <property type="project" value="UniProtKB-KW"/>
</dbReference>
<evidence type="ECO:0000256" key="4">
    <source>
        <dbReference type="ARBA" id="ARBA00022679"/>
    </source>
</evidence>
<comment type="pathway">
    <text evidence="1 9">Cell wall biogenesis; peptidoglycan biosynthesis.</text>
</comment>
<comment type="similarity">
    <text evidence="2">Belongs to the YkuD family.</text>
</comment>
<dbReference type="AlphaFoldDB" id="A0A1G6KBI8"/>
<dbReference type="InterPro" id="IPR038063">
    <property type="entry name" value="Transpep_catalytic_dom"/>
</dbReference>
<sequence length="234" mass="25566">MKKSKPGIFVYMLAYLAILMRWMRQSTLGKVVTAGLLIVLVSGTYNHLSAAPFFADNAQPKLTETEKIEQKGQEEIAKKAEVQKLKVEEAKALAQPVTSHTYSLVITKSAYRISLLDNGTPIKEYNCAVGRNPGQKTKTGDARTPVGTFKVESINPSSDWVSDEDGKGAYGPWFITLDTRELSKGEWNGIGISGTNKPEGLGRASSAGSIRVRNSDIEEIKKFVKVGTVVTIKE</sequence>
<dbReference type="RefSeq" id="WP_093729858.1">
    <property type="nucleotide sequence ID" value="NZ_FMYW01000004.1"/>
</dbReference>
<accession>A0A1G6KBI8</accession>
<protein>
    <submittedName>
        <fullName evidence="11">L,D-transpeptidase catalytic domain</fullName>
    </submittedName>
</protein>
<keyword evidence="4" id="KW-0808">Transferase</keyword>
<evidence type="ECO:0000259" key="10">
    <source>
        <dbReference type="PROSITE" id="PS52029"/>
    </source>
</evidence>
<dbReference type="GO" id="GO:0071972">
    <property type="term" value="F:peptidoglycan L,D-transpeptidase activity"/>
    <property type="evidence" value="ECO:0007669"/>
    <property type="project" value="TreeGrafter"/>
</dbReference>
<dbReference type="PANTHER" id="PTHR30582:SF24">
    <property type="entry name" value="L,D-TRANSPEPTIDASE ERFK_SRFK-RELATED"/>
    <property type="match status" value="1"/>
</dbReference>
<evidence type="ECO:0000256" key="9">
    <source>
        <dbReference type="PROSITE-ProRule" id="PRU01373"/>
    </source>
</evidence>
<evidence type="ECO:0000256" key="6">
    <source>
        <dbReference type="ARBA" id="ARBA00022960"/>
    </source>
</evidence>
<name>A0A1G6KBI8_9FIRM</name>
<dbReference type="OrthoDB" id="9787225at2"/>
<evidence type="ECO:0000256" key="3">
    <source>
        <dbReference type="ARBA" id="ARBA00022676"/>
    </source>
</evidence>
<evidence type="ECO:0000313" key="11">
    <source>
        <dbReference type="EMBL" id="SDC28449.1"/>
    </source>
</evidence>
<dbReference type="Proteomes" id="UP000198943">
    <property type="component" value="Unassembled WGS sequence"/>
</dbReference>
<keyword evidence="3" id="KW-0328">Glycosyltransferase</keyword>
<comment type="caution">
    <text evidence="9">Lacks conserved residue(s) required for the propagation of feature annotation.</text>
</comment>
<keyword evidence="8 9" id="KW-0961">Cell wall biogenesis/degradation</keyword>
<organism evidence="11 12">
    <name type="scientific">Succiniclasticum ruminis</name>
    <dbReference type="NCBI Taxonomy" id="40841"/>
    <lineage>
        <taxon>Bacteria</taxon>
        <taxon>Bacillati</taxon>
        <taxon>Bacillota</taxon>
        <taxon>Negativicutes</taxon>
        <taxon>Acidaminococcales</taxon>
        <taxon>Acidaminococcaceae</taxon>
        <taxon>Succiniclasticum</taxon>
    </lineage>
</organism>
<keyword evidence="7 9" id="KW-0573">Peptidoglycan synthesis</keyword>
<keyword evidence="5" id="KW-0378">Hydrolase</keyword>
<dbReference type="Pfam" id="PF03734">
    <property type="entry name" value="YkuD"/>
    <property type="match status" value="1"/>
</dbReference>
<dbReference type="InterPro" id="IPR050979">
    <property type="entry name" value="LD-transpeptidase"/>
</dbReference>
<dbReference type="CDD" id="cd16913">
    <property type="entry name" value="YkuD_like"/>
    <property type="match status" value="1"/>
</dbReference>
<evidence type="ECO:0000256" key="7">
    <source>
        <dbReference type="ARBA" id="ARBA00022984"/>
    </source>
</evidence>
<evidence type="ECO:0000256" key="5">
    <source>
        <dbReference type="ARBA" id="ARBA00022801"/>
    </source>
</evidence>
<dbReference type="GO" id="GO:0018104">
    <property type="term" value="P:peptidoglycan-protein cross-linking"/>
    <property type="evidence" value="ECO:0007669"/>
    <property type="project" value="TreeGrafter"/>
</dbReference>
<keyword evidence="6 9" id="KW-0133">Cell shape</keyword>
<evidence type="ECO:0000256" key="2">
    <source>
        <dbReference type="ARBA" id="ARBA00005992"/>
    </source>
</evidence>
<dbReference type="SUPFAM" id="SSF141523">
    <property type="entry name" value="L,D-transpeptidase catalytic domain-like"/>
    <property type="match status" value="1"/>
</dbReference>